<reference evidence="2" key="1">
    <citation type="submission" date="2023-06" db="EMBL/GenBank/DDBJ databases">
        <title>Genome-scale phylogeny and comparative genomics of the fungal order Sordariales.</title>
        <authorList>
            <consortium name="Lawrence Berkeley National Laboratory"/>
            <person name="Hensen N."/>
            <person name="Bonometti L."/>
            <person name="Westerberg I."/>
            <person name="Brannstrom I.O."/>
            <person name="Guillou S."/>
            <person name="Cros-Aarteil S."/>
            <person name="Calhoun S."/>
            <person name="Haridas S."/>
            <person name="Kuo A."/>
            <person name="Mondo S."/>
            <person name="Pangilinan J."/>
            <person name="Riley R."/>
            <person name="Labutti K."/>
            <person name="Andreopoulos B."/>
            <person name="Lipzen A."/>
            <person name="Chen C."/>
            <person name="Yanf M."/>
            <person name="Daum C."/>
            <person name="Ng V."/>
            <person name="Clum A."/>
            <person name="Steindorff A."/>
            <person name="Ohm R."/>
            <person name="Martin F."/>
            <person name="Silar P."/>
            <person name="Natvig D."/>
            <person name="Lalanne C."/>
            <person name="Gautier V."/>
            <person name="Ament-Velasquez S.L."/>
            <person name="Kruys A."/>
            <person name="Hutchinson M.I."/>
            <person name="Powell A.J."/>
            <person name="Barry K."/>
            <person name="Miller A.N."/>
            <person name="Grigoriev I.V."/>
            <person name="Debuchy R."/>
            <person name="Gladieux P."/>
            <person name="Thoren M.H."/>
            <person name="Johannesson H."/>
        </authorList>
    </citation>
    <scope>NUCLEOTIDE SEQUENCE</scope>
    <source>
        <strain evidence="2">SMH4607-1</strain>
    </source>
</reference>
<dbReference type="AlphaFoldDB" id="A0AA40A2J2"/>
<accession>A0AA40A2J2</accession>
<name>A0AA40A2J2_9PEZI</name>
<protein>
    <submittedName>
        <fullName evidence="2">Uncharacterized protein</fullName>
    </submittedName>
</protein>
<feature type="chain" id="PRO_5041239616" evidence="1">
    <location>
        <begin position="25"/>
        <end position="91"/>
    </location>
</feature>
<feature type="non-terminal residue" evidence="2">
    <location>
        <position position="91"/>
    </location>
</feature>
<sequence length="91" mass="10046">MQFAQELFSLFMLAIASQIAEVGGITTEQPTANRESEGGRQYHNSFFTAIATEIVEIGLARTMEEAVLLIVPAFAHYDLLLTDFSGEEVTF</sequence>
<feature type="signal peptide" evidence="1">
    <location>
        <begin position="1"/>
        <end position="24"/>
    </location>
</feature>
<keyword evidence="3" id="KW-1185">Reference proteome</keyword>
<comment type="caution">
    <text evidence="2">The sequence shown here is derived from an EMBL/GenBank/DDBJ whole genome shotgun (WGS) entry which is preliminary data.</text>
</comment>
<dbReference type="Proteomes" id="UP001172102">
    <property type="component" value="Unassembled WGS sequence"/>
</dbReference>
<organism evidence="2 3">
    <name type="scientific">Lasiosphaeris hirsuta</name>
    <dbReference type="NCBI Taxonomy" id="260670"/>
    <lineage>
        <taxon>Eukaryota</taxon>
        <taxon>Fungi</taxon>
        <taxon>Dikarya</taxon>
        <taxon>Ascomycota</taxon>
        <taxon>Pezizomycotina</taxon>
        <taxon>Sordariomycetes</taxon>
        <taxon>Sordariomycetidae</taxon>
        <taxon>Sordariales</taxon>
        <taxon>Lasiosphaeriaceae</taxon>
        <taxon>Lasiosphaeris</taxon>
    </lineage>
</organism>
<evidence type="ECO:0000313" key="2">
    <source>
        <dbReference type="EMBL" id="KAK0708113.1"/>
    </source>
</evidence>
<evidence type="ECO:0000313" key="3">
    <source>
        <dbReference type="Proteomes" id="UP001172102"/>
    </source>
</evidence>
<keyword evidence="1" id="KW-0732">Signal</keyword>
<dbReference type="EMBL" id="JAUKUA010000006">
    <property type="protein sequence ID" value="KAK0708113.1"/>
    <property type="molecule type" value="Genomic_DNA"/>
</dbReference>
<proteinExistence type="predicted"/>
<evidence type="ECO:0000256" key="1">
    <source>
        <dbReference type="SAM" id="SignalP"/>
    </source>
</evidence>
<gene>
    <name evidence="2" type="ORF">B0H67DRAFT_451449</name>
</gene>